<evidence type="ECO:0000313" key="2">
    <source>
        <dbReference type="Proteomes" id="UP000503349"/>
    </source>
</evidence>
<accession>A0A6G1QQR9</accession>
<dbReference type="InterPro" id="IPR009079">
    <property type="entry name" value="4_helix_cytokine-like_core"/>
</dbReference>
<protein>
    <recommendedName>
        <fullName evidence="3">Granulocyte colony-stimulating factor</fullName>
    </recommendedName>
</protein>
<organism evidence="1 2">
    <name type="scientific">Channa argus</name>
    <name type="common">Northern snakehead</name>
    <name type="synonym">Ophicephalus argus</name>
    <dbReference type="NCBI Taxonomy" id="215402"/>
    <lineage>
        <taxon>Eukaryota</taxon>
        <taxon>Metazoa</taxon>
        <taxon>Chordata</taxon>
        <taxon>Craniata</taxon>
        <taxon>Vertebrata</taxon>
        <taxon>Euteleostomi</taxon>
        <taxon>Actinopterygii</taxon>
        <taxon>Neopterygii</taxon>
        <taxon>Teleostei</taxon>
        <taxon>Neoteleostei</taxon>
        <taxon>Acanthomorphata</taxon>
        <taxon>Anabantaria</taxon>
        <taxon>Anabantiformes</taxon>
        <taxon>Channoidei</taxon>
        <taxon>Channidae</taxon>
        <taxon>Channa</taxon>
    </lineage>
</organism>
<dbReference type="GO" id="GO:0005125">
    <property type="term" value="F:cytokine activity"/>
    <property type="evidence" value="ECO:0007669"/>
    <property type="project" value="InterPro"/>
</dbReference>
<reference evidence="2" key="2">
    <citation type="submission" date="2019-02" db="EMBL/GenBank/DDBJ databases">
        <title>Opniocepnalus argus Var Kimnra genome.</title>
        <authorList>
            <person name="Zhou C."/>
            <person name="Xiao S."/>
        </authorList>
    </citation>
    <scope>NUCLEOTIDE SEQUENCE [LARGE SCALE GENOMIC DNA]</scope>
</reference>
<proteinExistence type="predicted"/>
<evidence type="ECO:0000313" key="1">
    <source>
        <dbReference type="EMBL" id="KAF3704568.1"/>
    </source>
</evidence>
<dbReference type="PANTHER" id="PTHR10511:SF2">
    <property type="entry name" value="GRANULOCYTE COLONY-STIMULATING FACTOR"/>
    <property type="match status" value="1"/>
</dbReference>
<name>A0A6G1QQR9_CHAAH</name>
<dbReference type="Gene3D" id="1.20.1250.10">
    <property type="match status" value="1"/>
</dbReference>
<dbReference type="InterPro" id="IPR040117">
    <property type="entry name" value="GCSF/MGF"/>
</dbReference>
<dbReference type="SUPFAM" id="SSF47266">
    <property type="entry name" value="4-helical cytokines"/>
    <property type="match status" value="1"/>
</dbReference>
<dbReference type="PANTHER" id="PTHR10511">
    <property type="entry name" value="GRANULOCYTE COLONY-STIMULATING FACTOR"/>
    <property type="match status" value="1"/>
</dbReference>
<dbReference type="EMBL" id="CM015731">
    <property type="protein sequence ID" value="KAF3704568.1"/>
    <property type="molecule type" value="Genomic_DNA"/>
</dbReference>
<dbReference type="Proteomes" id="UP000503349">
    <property type="component" value="Chromosome 20"/>
</dbReference>
<dbReference type="GO" id="GO:0045639">
    <property type="term" value="P:positive regulation of myeloid cell differentiation"/>
    <property type="evidence" value="ECO:0007669"/>
    <property type="project" value="InterPro"/>
</dbReference>
<keyword evidence="2" id="KW-1185">Reference proteome</keyword>
<evidence type="ECO:0008006" key="3">
    <source>
        <dbReference type="Google" id="ProtNLM"/>
    </source>
</evidence>
<reference evidence="1 2" key="1">
    <citation type="submission" date="2019-02" db="EMBL/GenBank/DDBJ databases">
        <title>Opniocepnalus argus genome.</title>
        <authorList>
            <person name="Zhou C."/>
            <person name="Xiao S."/>
        </authorList>
    </citation>
    <scope>NUCLEOTIDE SEQUENCE [LARGE SCALE GENOMIC DNA]</scope>
    <source>
        <strain evidence="1">OARG1902GOOAL</strain>
        <tissue evidence="1">Muscle</tissue>
    </source>
</reference>
<dbReference type="AlphaFoldDB" id="A0A6G1QQR9"/>
<gene>
    <name evidence="1" type="ORF">EXN66_Car020257</name>
</gene>
<sequence length="227" mass="24968">MGSPRAGPCGHKKVFAIPCYMASLASGAPLPEEIALVGDPKFQDLVQKSRSITKKILDSIHDTHKSCISTQTLRLDSPETSKLAVMASNIGISSAPVLKVVSEEFTLETSLTRMSEGLQLHRALLNFVSPHLPNIHKVTELVADIRDLTLKIDKSIYPLCFASQMLKIAQTEAYVQPTPISVALRLPGEYEVQVAAHLMLVQLQTFGQDMIRCLRDLDKSNDEETES</sequence>